<evidence type="ECO:0000313" key="3">
    <source>
        <dbReference type="Proteomes" id="UP000461595"/>
    </source>
</evidence>
<feature type="coiled-coil region" evidence="1">
    <location>
        <begin position="36"/>
        <end position="70"/>
    </location>
</feature>
<dbReference type="RefSeq" id="WP_160332776.1">
    <property type="nucleotide sequence ID" value="NZ_WSRS01000034.1"/>
</dbReference>
<accession>A0A7X3G895</accession>
<protein>
    <submittedName>
        <fullName evidence="2">Uncharacterized protein</fullName>
    </submittedName>
</protein>
<comment type="caution">
    <text evidence="2">The sequence shown here is derived from an EMBL/GenBank/DDBJ whole genome shotgun (WGS) entry which is preliminary data.</text>
</comment>
<dbReference type="AlphaFoldDB" id="A0A7X3G895"/>
<reference evidence="2 3" key="1">
    <citation type="submission" date="2019-12" db="EMBL/GenBank/DDBJ databases">
        <title>Microbes associate with the intestines of laboratory mice.</title>
        <authorList>
            <person name="Navarre W."/>
            <person name="Wong E."/>
        </authorList>
    </citation>
    <scope>NUCLEOTIDE SEQUENCE [LARGE SCALE GENOMIC DNA]</scope>
    <source>
        <strain evidence="2 3">NM51_B2-22</strain>
    </source>
</reference>
<sequence length="228" mass="25864">MRKPIKPEIILRSILLVLLAAVLILLPLTISVSRGIASKTVELESVRKIKEKKEEETQKVGQELTRAQEELTQEVVGFSLSELKQDEKIVKNYLDTIFSWTNGQEYDNQRKMLEAGGAKGSDELLKVIMPPNYRVPVPEDLVGKIKDNDVDINGLKSKIIGLQIYPDSWEKGSDAEVIYTAVLQYQIYIHERDLSGDYRTTDDLLFRFTLAGTGDNRKVAEVKHSFIQ</sequence>
<dbReference type="OrthoDB" id="2990048at2"/>
<keyword evidence="1" id="KW-0175">Coiled coil</keyword>
<name>A0A7X3G895_9STRE</name>
<evidence type="ECO:0000313" key="2">
    <source>
        <dbReference type="EMBL" id="MVX58968.1"/>
    </source>
</evidence>
<evidence type="ECO:0000256" key="1">
    <source>
        <dbReference type="SAM" id="Coils"/>
    </source>
</evidence>
<gene>
    <name evidence="2" type="ORF">E5983_04815</name>
</gene>
<dbReference type="EMBL" id="WSRS01000034">
    <property type="protein sequence ID" value="MVX58968.1"/>
    <property type="molecule type" value="Genomic_DNA"/>
</dbReference>
<proteinExistence type="predicted"/>
<organism evidence="2 3">
    <name type="scientific">Streptococcus danieliae</name>
    <dbReference type="NCBI Taxonomy" id="747656"/>
    <lineage>
        <taxon>Bacteria</taxon>
        <taxon>Bacillati</taxon>
        <taxon>Bacillota</taxon>
        <taxon>Bacilli</taxon>
        <taxon>Lactobacillales</taxon>
        <taxon>Streptococcaceae</taxon>
        <taxon>Streptococcus</taxon>
    </lineage>
</organism>
<dbReference type="Proteomes" id="UP000461595">
    <property type="component" value="Unassembled WGS sequence"/>
</dbReference>